<feature type="region of interest" description="Disordered" evidence="10">
    <location>
        <begin position="391"/>
        <end position="433"/>
    </location>
</feature>
<keyword evidence="16" id="KW-1185">Reference proteome</keyword>
<dbReference type="Pfam" id="PF17907">
    <property type="entry name" value="AWS"/>
    <property type="match status" value="1"/>
</dbReference>
<dbReference type="PROSITE" id="PS51215">
    <property type="entry name" value="AWS"/>
    <property type="match status" value="1"/>
</dbReference>
<feature type="compositionally biased region" description="Basic and acidic residues" evidence="10">
    <location>
        <begin position="402"/>
        <end position="414"/>
    </location>
</feature>
<feature type="compositionally biased region" description="Basic and acidic residues" evidence="10">
    <location>
        <begin position="21"/>
        <end position="36"/>
    </location>
</feature>
<dbReference type="STRING" id="78915.A0A4P9XID5"/>
<dbReference type="SUPFAM" id="SSF47676">
    <property type="entry name" value="Conserved domain common to transcription factors TFIIS, elongin A, CRSP70"/>
    <property type="match status" value="1"/>
</dbReference>
<gene>
    <name evidence="15" type="ORF">THASP1DRAFT_32709</name>
</gene>
<dbReference type="PROSITE" id="PS50280">
    <property type="entry name" value="SET"/>
    <property type="match status" value="1"/>
</dbReference>
<keyword evidence="6" id="KW-0808">Transferase</keyword>
<dbReference type="GO" id="GO:0032259">
    <property type="term" value="P:methylation"/>
    <property type="evidence" value="ECO:0007669"/>
    <property type="project" value="UniProtKB-KW"/>
</dbReference>
<feature type="domain" description="TFIIS N-terminal" evidence="14">
    <location>
        <begin position="484"/>
        <end position="558"/>
    </location>
</feature>
<dbReference type="GO" id="GO:0005694">
    <property type="term" value="C:chromosome"/>
    <property type="evidence" value="ECO:0007669"/>
    <property type="project" value="UniProtKB-SubCell"/>
</dbReference>
<evidence type="ECO:0000256" key="9">
    <source>
        <dbReference type="PROSITE-ProRule" id="PRU00649"/>
    </source>
</evidence>
<dbReference type="InterPro" id="IPR017923">
    <property type="entry name" value="TFIIS_N"/>
</dbReference>
<feature type="domain" description="Post-SET" evidence="12">
    <location>
        <begin position="350"/>
        <end position="366"/>
    </location>
</feature>
<protein>
    <submittedName>
        <fullName evidence="15">Uncharacterized protein</fullName>
    </submittedName>
</protein>
<reference evidence="16" key="1">
    <citation type="journal article" date="2018" name="Nat. Microbiol.">
        <title>Leveraging single-cell genomics to expand the fungal tree of life.</title>
        <authorList>
            <person name="Ahrendt S.R."/>
            <person name="Quandt C.A."/>
            <person name="Ciobanu D."/>
            <person name="Clum A."/>
            <person name="Salamov A."/>
            <person name="Andreopoulos B."/>
            <person name="Cheng J.F."/>
            <person name="Woyke T."/>
            <person name="Pelin A."/>
            <person name="Henrissat B."/>
            <person name="Reynolds N.K."/>
            <person name="Benny G.L."/>
            <person name="Smith M.E."/>
            <person name="James T.Y."/>
            <person name="Grigoriev I.V."/>
        </authorList>
    </citation>
    <scope>NUCLEOTIDE SEQUENCE [LARGE SCALE GENOMIC DNA]</scope>
    <source>
        <strain evidence="16">RSA 1356</strain>
    </source>
</reference>
<dbReference type="Pfam" id="PF00856">
    <property type="entry name" value="SET"/>
    <property type="match status" value="1"/>
</dbReference>
<name>A0A4P9XID5_9FUNG</name>
<feature type="compositionally biased region" description="Polar residues" evidence="10">
    <location>
        <begin position="1"/>
        <end position="17"/>
    </location>
</feature>
<evidence type="ECO:0000256" key="3">
    <source>
        <dbReference type="ARBA" id="ARBA00004286"/>
    </source>
</evidence>
<dbReference type="PROSITE" id="PS50868">
    <property type="entry name" value="POST_SET"/>
    <property type="match status" value="1"/>
</dbReference>
<comment type="function">
    <text evidence="1">Histone methyltransferase that trimethylates histone H3 'Lys-36' forming H3K36me3. Involved in transcription elongation as well as in transcription repression.</text>
</comment>
<evidence type="ECO:0000256" key="7">
    <source>
        <dbReference type="ARBA" id="ARBA00022691"/>
    </source>
</evidence>
<dbReference type="InterPro" id="IPR044437">
    <property type="entry name" value="SETD2/Set2_SET"/>
</dbReference>
<dbReference type="PROSITE" id="PS51319">
    <property type="entry name" value="TFIIS_N"/>
    <property type="match status" value="1"/>
</dbReference>
<dbReference type="GO" id="GO:0005634">
    <property type="term" value="C:nucleus"/>
    <property type="evidence" value="ECO:0007669"/>
    <property type="project" value="UniProtKB-SubCell"/>
</dbReference>
<feature type="compositionally biased region" description="Basic and acidic residues" evidence="10">
    <location>
        <begin position="421"/>
        <end position="431"/>
    </location>
</feature>
<dbReference type="InterPro" id="IPR003616">
    <property type="entry name" value="Post-SET_dom"/>
</dbReference>
<sequence>MSSPVLQRALSASQHFSNKPCLDHHHDESPRRHTDSEMEASTTASSFGMAAAENGFSANLFGGTSDIFSDDVEERGPSKRSLPPTSLPLHRTTGDHLNGAAHDMDALALDNLPSSMRADTLQPMDDAEIDPRFRLMPDAFEEATKTYEHIDECVFRGGAKGRAEGMLGSESFPCQCQYEPDVDDREVACGEDSNCVNRHLYIECNQEDCPCGVYCLNRRFQQHQYAPVHVIKTEKKGFGLQALEGLEANQFVMEYVGEVLPQSWFVKRARQYAQEGIAHHYFMTLNSEEYIDATKKGCLARFINHSCNPNSVLQKWTVGARMRMGIFTLRRVAQGEELTFDYKFERYGAEAQPCYCGEPNCKGYIGGDSKSNQKAMDIDFAFLESAAVEEEAKPTRGRGRRARAEHDGDHRGGGGDDEYVEEHAEATDKPKQRGLQTLEHVEKFVQLMMKYAKNLEYSRKLLLFLDITESQQLLRKFMNTHGLQVLKIYLAEYDRNDELCRLILQQIDRLPITTRNTINASGVDHVVEKFTTHEDPEIAQMATQLIEAWKDLKVVYKIPKRIRQSRRSSSPESMSASRIHLTGTMTTTIIVGALRNTINTSTSTNIIRRLVVITIDHGHAAATIIAATALEPLYTASAVSW</sequence>
<evidence type="ECO:0000256" key="8">
    <source>
        <dbReference type="ARBA" id="ARBA00023242"/>
    </source>
</evidence>
<dbReference type="PANTHER" id="PTHR46711">
    <property type="entry name" value="HISTONE-LYSINE N-METHYLTRANSFERASE SETD2"/>
    <property type="match status" value="1"/>
</dbReference>
<dbReference type="Proteomes" id="UP000271241">
    <property type="component" value="Unassembled WGS sequence"/>
</dbReference>
<evidence type="ECO:0000259" key="11">
    <source>
        <dbReference type="PROSITE" id="PS50280"/>
    </source>
</evidence>
<comment type="subcellular location">
    <subcellularLocation>
        <location evidence="3">Chromosome</location>
    </subcellularLocation>
    <subcellularLocation>
        <location evidence="2 9">Nucleus</location>
    </subcellularLocation>
</comment>
<feature type="region of interest" description="Disordered" evidence="10">
    <location>
        <begin position="68"/>
        <end position="94"/>
    </location>
</feature>
<evidence type="ECO:0000256" key="5">
    <source>
        <dbReference type="ARBA" id="ARBA00022603"/>
    </source>
</evidence>
<evidence type="ECO:0000256" key="2">
    <source>
        <dbReference type="ARBA" id="ARBA00004123"/>
    </source>
</evidence>
<dbReference type="OrthoDB" id="422362at2759"/>
<accession>A0A4P9XID5</accession>
<dbReference type="EMBL" id="KZ993127">
    <property type="protein sequence ID" value="RKP05448.1"/>
    <property type="molecule type" value="Genomic_DNA"/>
</dbReference>
<dbReference type="SMART" id="SM00508">
    <property type="entry name" value="PostSET"/>
    <property type="match status" value="1"/>
</dbReference>
<dbReference type="InterPro" id="IPR006560">
    <property type="entry name" value="AWS_dom"/>
</dbReference>
<evidence type="ECO:0000256" key="1">
    <source>
        <dbReference type="ARBA" id="ARBA00003901"/>
    </source>
</evidence>
<dbReference type="SMART" id="SM00570">
    <property type="entry name" value="AWS"/>
    <property type="match status" value="1"/>
</dbReference>
<evidence type="ECO:0000259" key="13">
    <source>
        <dbReference type="PROSITE" id="PS51215"/>
    </source>
</evidence>
<dbReference type="Gene3D" id="1.20.930.10">
    <property type="entry name" value="Conserved domain common to transcription factors TFIIS, elongin A, CRSP70"/>
    <property type="match status" value="1"/>
</dbReference>
<dbReference type="InterPro" id="IPR001214">
    <property type="entry name" value="SET_dom"/>
</dbReference>
<feature type="domain" description="SET" evidence="11">
    <location>
        <begin position="226"/>
        <end position="343"/>
    </location>
</feature>
<organism evidence="15 16">
    <name type="scientific">Thamnocephalis sphaerospora</name>
    <dbReference type="NCBI Taxonomy" id="78915"/>
    <lineage>
        <taxon>Eukaryota</taxon>
        <taxon>Fungi</taxon>
        <taxon>Fungi incertae sedis</taxon>
        <taxon>Zoopagomycota</taxon>
        <taxon>Zoopagomycotina</taxon>
        <taxon>Zoopagomycetes</taxon>
        <taxon>Zoopagales</taxon>
        <taxon>Sigmoideomycetaceae</taxon>
        <taxon>Thamnocephalis</taxon>
    </lineage>
</organism>
<dbReference type="PANTHER" id="PTHR46711:SF1">
    <property type="entry name" value="HISTONE-LYSINE N-METHYLTRANSFERASE SETD2"/>
    <property type="match status" value="1"/>
</dbReference>
<dbReference type="InterPro" id="IPR042294">
    <property type="entry name" value="SETD2_animal"/>
</dbReference>
<evidence type="ECO:0000313" key="15">
    <source>
        <dbReference type="EMBL" id="RKP05448.1"/>
    </source>
</evidence>
<evidence type="ECO:0000259" key="14">
    <source>
        <dbReference type="PROSITE" id="PS51319"/>
    </source>
</evidence>
<feature type="region of interest" description="Disordered" evidence="10">
    <location>
        <begin position="1"/>
        <end position="43"/>
    </location>
</feature>
<evidence type="ECO:0000259" key="12">
    <source>
        <dbReference type="PROSITE" id="PS50868"/>
    </source>
</evidence>
<dbReference type="CDD" id="cd19172">
    <property type="entry name" value="SET_SETD2"/>
    <property type="match status" value="1"/>
</dbReference>
<proteinExistence type="predicted"/>
<dbReference type="Gene3D" id="2.170.270.10">
    <property type="entry name" value="SET domain"/>
    <property type="match status" value="1"/>
</dbReference>
<evidence type="ECO:0000256" key="6">
    <source>
        <dbReference type="ARBA" id="ARBA00022679"/>
    </source>
</evidence>
<keyword evidence="5" id="KW-0489">Methyltransferase</keyword>
<dbReference type="GO" id="GO:0046975">
    <property type="term" value="F:histone H3K36 methyltransferase activity"/>
    <property type="evidence" value="ECO:0007669"/>
    <property type="project" value="InterPro"/>
</dbReference>
<keyword evidence="8 9" id="KW-0539">Nucleus</keyword>
<dbReference type="InterPro" id="IPR046341">
    <property type="entry name" value="SET_dom_sf"/>
</dbReference>
<dbReference type="SMART" id="SM00317">
    <property type="entry name" value="SET"/>
    <property type="match status" value="1"/>
</dbReference>
<dbReference type="SUPFAM" id="SSF82199">
    <property type="entry name" value="SET domain"/>
    <property type="match status" value="1"/>
</dbReference>
<dbReference type="Pfam" id="PF08711">
    <property type="entry name" value="Med26"/>
    <property type="match status" value="1"/>
</dbReference>
<feature type="domain" description="AWS" evidence="13">
    <location>
        <begin position="169"/>
        <end position="224"/>
    </location>
</feature>
<dbReference type="GO" id="GO:0010468">
    <property type="term" value="P:regulation of gene expression"/>
    <property type="evidence" value="ECO:0007669"/>
    <property type="project" value="TreeGrafter"/>
</dbReference>
<evidence type="ECO:0000313" key="16">
    <source>
        <dbReference type="Proteomes" id="UP000271241"/>
    </source>
</evidence>
<keyword evidence="7" id="KW-0949">S-adenosyl-L-methionine</keyword>
<keyword evidence="4" id="KW-0158">Chromosome</keyword>
<evidence type="ECO:0000256" key="4">
    <source>
        <dbReference type="ARBA" id="ARBA00022454"/>
    </source>
</evidence>
<dbReference type="AlphaFoldDB" id="A0A4P9XID5"/>
<dbReference type="InterPro" id="IPR035441">
    <property type="entry name" value="TFIIS/LEDGF_dom_sf"/>
</dbReference>
<evidence type="ECO:0000256" key="10">
    <source>
        <dbReference type="SAM" id="MobiDB-lite"/>
    </source>
</evidence>